<evidence type="ECO:0000313" key="3">
    <source>
        <dbReference type="EMBL" id="KAG2109002.1"/>
    </source>
</evidence>
<dbReference type="Proteomes" id="UP000823399">
    <property type="component" value="Unassembled WGS sequence"/>
</dbReference>
<dbReference type="OrthoDB" id="2662502at2759"/>
<feature type="compositionally biased region" description="Polar residues" evidence="2">
    <location>
        <begin position="1"/>
        <end position="11"/>
    </location>
</feature>
<gene>
    <name evidence="3" type="ORF">F5147DRAFT_652578</name>
</gene>
<feature type="compositionally biased region" description="Low complexity" evidence="2">
    <location>
        <begin position="12"/>
        <end position="21"/>
    </location>
</feature>
<feature type="region of interest" description="Disordered" evidence="2">
    <location>
        <begin position="1"/>
        <end position="42"/>
    </location>
</feature>
<dbReference type="AlphaFoldDB" id="A0A9P7JUH0"/>
<evidence type="ECO:0000256" key="2">
    <source>
        <dbReference type="SAM" id="MobiDB-lite"/>
    </source>
</evidence>
<organism evidence="3 4">
    <name type="scientific">Suillus discolor</name>
    <dbReference type="NCBI Taxonomy" id="1912936"/>
    <lineage>
        <taxon>Eukaryota</taxon>
        <taxon>Fungi</taxon>
        <taxon>Dikarya</taxon>
        <taxon>Basidiomycota</taxon>
        <taxon>Agaricomycotina</taxon>
        <taxon>Agaricomycetes</taxon>
        <taxon>Agaricomycetidae</taxon>
        <taxon>Boletales</taxon>
        <taxon>Suillineae</taxon>
        <taxon>Suillaceae</taxon>
        <taxon>Suillus</taxon>
    </lineage>
</organism>
<dbReference type="Pfam" id="PF20414">
    <property type="entry name" value="DUF6698"/>
    <property type="match status" value="1"/>
</dbReference>
<name>A0A9P7JUH0_9AGAM</name>
<sequence>MATTSPDLTPHSSESGSESGELPPDQSQFPVHVDPSQPIPTSTNVRAKRHIAALEDELETLRQERGTKQRKTTYYVAQGRAIRRMVVLYSSLEDLVAENDRRYESLRLMDDSEATLEQDRMQSGYIELAQTLPWLHEKLGQLEHKESEDMLKKLKKGADAACGDDTSSLEELVAAWVNQEFRPSPLIKPDDKHSRGFTSDICGKLLCPAEWDWDQNRIKASIRNRTMDYIVSENSWPVFMYENYKVDRDKLEEGFLKLKLLVLAFKAIFTSPSSAKEADRDGDGADILENNRCARRKSDQAKVKTCVASIINMKKVTPRAIAYIVCQVRFALSCVSSWCTVDGDFDYEVFWNNIVDYFEVVPGPVTKHRVDKLPSWNGGPVLFRKFFGTNHRQDLMPEVVSHMSVNALAEQRRMLEDATFDSE</sequence>
<feature type="coiled-coil region" evidence="1">
    <location>
        <begin position="44"/>
        <end position="71"/>
    </location>
</feature>
<dbReference type="InterPro" id="IPR046521">
    <property type="entry name" value="DUF6698"/>
</dbReference>
<accession>A0A9P7JUH0</accession>
<dbReference type="GeneID" id="64695904"/>
<protein>
    <submittedName>
        <fullName evidence="3">Uncharacterized protein</fullName>
    </submittedName>
</protein>
<dbReference type="RefSeq" id="XP_041293245.1">
    <property type="nucleotide sequence ID" value="XM_041433645.1"/>
</dbReference>
<proteinExistence type="predicted"/>
<reference evidence="3" key="1">
    <citation type="journal article" date="2020" name="New Phytol.">
        <title>Comparative genomics reveals dynamic genome evolution in host specialist ectomycorrhizal fungi.</title>
        <authorList>
            <person name="Lofgren L.A."/>
            <person name="Nguyen N.H."/>
            <person name="Vilgalys R."/>
            <person name="Ruytinx J."/>
            <person name="Liao H.L."/>
            <person name="Branco S."/>
            <person name="Kuo A."/>
            <person name="LaButti K."/>
            <person name="Lipzen A."/>
            <person name="Andreopoulos W."/>
            <person name="Pangilinan J."/>
            <person name="Riley R."/>
            <person name="Hundley H."/>
            <person name="Na H."/>
            <person name="Barry K."/>
            <person name="Grigoriev I.V."/>
            <person name="Stajich J.E."/>
            <person name="Kennedy P.G."/>
        </authorList>
    </citation>
    <scope>NUCLEOTIDE SEQUENCE</scope>
    <source>
        <strain evidence="3">FC423</strain>
    </source>
</reference>
<evidence type="ECO:0000256" key="1">
    <source>
        <dbReference type="SAM" id="Coils"/>
    </source>
</evidence>
<evidence type="ECO:0000313" key="4">
    <source>
        <dbReference type="Proteomes" id="UP000823399"/>
    </source>
</evidence>
<keyword evidence="4" id="KW-1185">Reference proteome</keyword>
<comment type="caution">
    <text evidence="3">The sequence shown here is derived from an EMBL/GenBank/DDBJ whole genome shotgun (WGS) entry which is preliminary data.</text>
</comment>
<keyword evidence="1" id="KW-0175">Coiled coil</keyword>
<dbReference type="EMBL" id="JABBWM010000025">
    <property type="protein sequence ID" value="KAG2109002.1"/>
    <property type="molecule type" value="Genomic_DNA"/>
</dbReference>